<feature type="region of interest" description="Disordered" evidence="1">
    <location>
        <begin position="423"/>
        <end position="445"/>
    </location>
</feature>
<evidence type="ECO:0000256" key="1">
    <source>
        <dbReference type="SAM" id="MobiDB-lite"/>
    </source>
</evidence>
<feature type="non-terminal residue" evidence="2">
    <location>
        <position position="1"/>
    </location>
</feature>
<reference evidence="2" key="1">
    <citation type="submission" date="2021-02" db="EMBL/GenBank/DDBJ databases">
        <authorList>
            <person name="Nowell W R."/>
        </authorList>
    </citation>
    <scope>NUCLEOTIDE SEQUENCE</scope>
</reference>
<feature type="region of interest" description="Disordered" evidence="1">
    <location>
        <begin position="480"/>
        <end position="506"/>
    </location>
</feature>
<dbReference type="Proteomes" id="UP000681722">
    <property type="component" value="Unassembled WGS sequence"/>
</dbReference>
<organism evidence="2 4">
    <name type="scientific">Didymodactylos carnosus</name>
    <dbReference type="NCBI Taxonomy" id="1234261"/>
    <lineage>
        <taxon>Eukaryota</taxon>
        <taxon>Metazoa</taxon>
        <taxon>Spiralia</taxon>
        <taxon>Gnathifera</taxon>
        <taxon>Rotifera</taxon>
        <taxon>Eurotatoria</taxon>
        <taxon>Bdelloidea</taxon>
        <taxon>Philodinida</taxon>
        <taxon>Philodinidae</taxon>
        <taxon>Didymodactylos</taxon>
    </lineage>
</organism>
<keyword evidence="4" id="KW-1185">Reference proteome</keyword>
<dbReference type="EMBL" id="CAJNOQ010010714">
    <property type="protein sequence ID" value="CAF1259059.1"/>
    <property type="molecule type" value="Genomic_DNA"/>
</dbReference>
<dbReference type="Proteomes" id="UP000663829">
    <property type="component" value="Unassembled WGS sequence"/>
</dbReference>
<name>A0A815APW7_9BILA</name>
<dbReference type="EMBL" id="CAJOBC010017953">
    <property type="protein sequence ID" value="CAF4035054.1"/>
    <property type="molecule type" value="Genomic_DNA"/>
</dbReference>
<gene>
    <name evidence="2" type="ORF">GPM918_LOCUS26514</name>
    <name evidence="3" type="ORF">SRO942_LOCUS26685</name>
</gene>
<evidence type="ECO:0000313" key="2">
    <source>
        <dbReference type="EMBL" id="CAF1259059.1"/>
    </source>
</evidence>
<feature type="region of interest" description="Disordered" evidence="1">
    <location>
        <begin position="727"/>
        <end position="747"/>
    </location>
</feature>
<evidence type="ECO:0000313" key="4">
    <source>
        <dbReference type="Proteomes" id="UP000663829"/>
    </source>
</evidence>
<sequence length="747" mass="84947">VKSLVISKEKTKVDDKNVIDSLSPCQLLKKLEEQHVLALSSEIDAILLKFGLYEPNNMSKSEGRTALMHGFDCFTNVARETTRSDGLIQRFLFYCMPNRITSKRISMLNTTDSELAYNHRLPSYRQLLFALTLFDEITFLFTNNSECEAEDFVDAVTEHWKRMMVHILIIFVRFLHVCQKFTKDCVIMQQIEYAVRLFNGLQFECNVIDDTFRRHLSSAFDRIIRPLMAKCASSNRNCLPVELFVCELVQILVQKNLLPLSMQMLNVDINILECSRITKTNDLIKSSKGGEIYSWKQAITLHQKILLCRFHAFIRVSLSLPANNKIAICKGFTSVEIQECLAQLCDDGLLRRGPFIVKDRQRESWMKILPDVNNGDEKEMFEQKLCAHGVSLVEYLDAYAKAALPDGFKYTDDGKKWLKAAVSEGDNRDGENQPQLEEISGDEANGQMIVGLEESGLLNKENENEGLNARRNVSEKGLSYLPLSHSSNENNDESGYGEKNQSEMEENLVGERVSGNCIMFVDDEPLLSDVAQEKELLETSMEFEGMRNKSNDVATSSQYSLSADVCQLATKILMSRKVVMSTTDISKVDPHVLKSLKERAIRWLVEDGLLISGLFFSYYSNDKSPPSKLGYIKRYPKDDSEDDEIRKKLKAYNIVASEYKKTFFGSIKKSQSHSMLLNLSAMEILGEEPYSAVVDVDQSFLFEKKSNAVEESKLKDIVNIQGDRRPHSIHKNDMIAGDRVTRSSKKS</sequence>
<accession>A0A815APW7</accession>
<proteinExistence type="predicted"/>
<protein>
    <submittedName>
        <fullName evidence="2">Uncharacterized protein</fullName>
    </submittedName>
</protein>
<comment type="caution">
    <text evidence="2">The sequence shown here is derived from an EMBL/GenBank/DDBJ whole genome shotgun (WGS) entry which is preliminary data.</text>
</comment>
<dbReference type="AlphaFoldDB" id="A0A815APW7"/>
<evidence type="ECO:0000313" key="3">
    <source>
        <dbReference type="EMBL" id="CAF4035054.1"/>
    </source>
</evidence>